<keyword evidence="4 6" id="KW-0547">Nucleotide-binding</keyword>
<reference evidence="8" key="1">
    <citation type="journal article" date="2018" name="Int. J. Syst. Evol. Microbiol.">
        <title>Jatrophihabitans telluris sp. nov., isolated from sediment soil of lava forest wetlands and the emended description of the genus Jatrophihabitans.</title>
        <authorList>
            <person name="Lee K.C."/>
            <person name="Suh M.K."/>
            <person name="Eom M.K."/>
            <person name="Kim K.K."/>
            <person name="Kim J.S."/>
            <person name="Kim D.S."/>
            <person name="Ko S.H."/>
            <person name="Shin Y.K."/>
            <person name="Lee J.S."/>
        </authorList>
    </citation>
    <scope>NUCLEOTIDE SEQUENCE</scope>
    <source>
        <strain evidence="8">N237</strain>
    </source>
</reference>
<dbReference type="PANTHER" id="PTHR42700:SF1">
    <property type="entry name" value="SULFATE ADENYLYLTRANSFERASE"/>
    <property type="match status" value="1"/>
</dbReference>
<dbReference type="Pfam" id="PF01583">
    <property type="entry name" value="APS_kinase"/>
    <property type="match status" value="1"/>
</dbReference>
<evidence type="ECO:0000256" key="1">
    <source>
        <dbReference type="ARBA" id="ARBA00001823"/>
    </source>
</evidence>
<sequence>MTVSVETRTGATLWFTGLPSAGKTTLATALAERLSEHDRRVEILDGDAVRPVLSPELGYSRADRDANVARIGWVSSLLSRNGVLTLAAVVSPFAAARDSVRTLHESAGVPFLEIHVATAVDVCAERDVKGLYAKQREGGMQGLTGTGGPGGEYEPPLQPELIVDTSGRTVSDTVDELISLLEKENLL</sequence>
<dbReference type="EC" id="2.7.1.25" evidence="2 6"/>
<evidence type="ECO:0000313" key="9">
    <source>
        <dbReference type="Proteomes" id="UP001056336"/>
    </source>
</evidence>
<comment type="function">
    <text evidence="6">Catalyzes the synthesis of activated sulfate.</text>
</comment>
<evidence type="ECO:0000256" key="3">
    <source>
        <dbReference type="ARBA" id="ARBA00022679"/>
    </source>
</evidence>
<evidence type="ECO:0000256" key="4">
    <source>
        <dbReference type="ARBA" id="ARBA00022741"/>
    </source>
</evidence>
<keyword evidence="9" id="KW-1185">Reference proteome</keyword>
<dbReference type="RefSeq" id="WP_249769685.1">
    <property type="nucleotide sequence ID" value="NZ_CP097332.1"/>
</dbReference>
<accession>A0ABY4QV78</accession>
<organism evidence="8 9">
    <name type="scientific">Jatrophihabitans telluris</name>
    <dbReference type="NCBI Taxonomy" id="2038343"/>
    <lineage>
        <taxon>Bacteria</taxon>
        <taxon>Bacillati</taxon>
        <taxon>Actinomycetota</taxon>
        <taxon>Actinomycetes</taxon>
        <taxon>Jatrophihabitantales</taxon>
        <taxon>Jatrophihabitantaceae</taxon>
        <taxon>Jatrophihabitans</taxon>
    </lineage>
</organism>
<keyword evidence="3 6" id="KW-0808">Transferase</keyword>
<dbReference type="InterPro" id="IPR002891">
    <property type="entry name" value="APS"/>
</dbReference>
<evidence type="ECO:0000256" key="6">
    <source>
        <dbReference type="RuleBase" id="RU004347"/>
    </source>
</evidence>
<evidence type="ECO:0000259" key="7">
    <source>
        <dbReference type="Pfam" id="PF01583"/>
    </source>
</evidence>
<comment type="pathway">
    <text evidence="6">Sulfur metabolism; hydrogen sulfide biosynthesis; sulfite from sulfate: step 2/3.</text>
</comment>
<keyword evidence="6 8" id="KW-0418">Kinase</keyword>
<dbReference type="InterPro" id="IPR059117">
    <property type="entry name" value="APS_kinase_dom"/>
</dbReference>
<reference evidence="8" key="2">
    <citation type="submission" date="2022-05" db="EMBL/GenBank/DDBJ databases">
        <authorList>
            <person name="Kim J.-S."/>
            <person name="Lee K."/>
            <person name="Suh M."/>
            <person name="Eom M."/>
            <person name="Kim J.-S."/>
            <person name="Kim D.-S."/>
            <person name="Ko S.-H."/>
            <person name="Shin Y."/>
            <person name="Lee J.-S."/>
        </authorList>
    </citation>
    <scope>NUCLEOTIDE SEQUENCE</scope>
    <source>
        <strain evidence="8">N237</strain>
    </source>
</reference>
<comment type="catalytic activity">
    <reaction evidence="1 6">
        <text>adenosine 5'-phosphosulfate + ATP = 3'-phosphoadenylyl sulfate + ADP + H(+)</text>
        <dbReference type="Rhea" id="RHEA:24152"/>
        <dbReference type="ChEBI" id="CHEBI:15378"/>
        <dbReference type="ChEBI" id="CHEBI:30616"/>
        <dbReference type="ChEBI" id="CHEBI:58243"/>
        <dbReference type="ChEBI" id="CHEBI:58339"/>
        <dbReference type="ChEBI" id="CHEBI:456216"/>
        <dbReference type="EC" id="2.7.1.25"/>
    </reaction>
</comment>
<keyword evidence="5 6" id="KW-0067">ATP-binding</keyword>
<dbReference type="EMBL" id="CP097332">
    <property type="protein sequence ID" value="UQX87208.1"/>
    <property type="molecule type" value="Genomic_DNA"/>
</dbReference>
<gene>
    <name evidence="8" type="primary">cysC</name>
    <name evidence="8" type="ORF">M6D93_12960</name>
</gene>
<comment type="similarity">
    <text evidence="6">Belongs to the APS kinase family.</text>
</comment>
<dbReference type="GO" id="GO:0004020">
    <property type="term" value="F:adenylylsulfate kinase activity"/>
    <property type="evidence" value="ECO:0007669"/>
    <property type="project" value="UniProtKB-EC"/>
</dbReference>
<dbReference type="SUPFAM" id="SSF52540">
    <property type="entry name" value="P-loop containing nucleoside triphosphate hydrolases"/>
    <property type="match status" value="1"/>
</dbReference>
<protein>
    <recommendedName>
        <fullName evidence="2 6">Adenylyl-sulfate kinase</fullName>
        <ecNumber evidence="2 6">2.7.1.25</ecNumber>
    </recommendedName>
</protein>
<dbReference type="CDD" id="cd02027">
    <property type="entry name" value="APSK"/>
    <property type="match status" value="1"/>
</dbReference>
<dbReference type="NCBIfam" id="TIGR00455">
    <property type="entry name" value="apsK"/>
    <property type="match status" value="1"/>
</dbReference>
<dbReference type="Proteomes" id="UP001056336">
    <property type="component" value="Chromosome"/>
</dbReference>
<evidence type="ECO:0000256" key="2">
    <source>
        <dbReference type="ARBA" id="ARBA00012121"/>
    </source>
</evidence>
<evidence type="ECO:0000256" key="5">
    <source>
        <dbReference type="ARBA" id="ARBA00022840"/>
    </source>
</evidence>
<name>A0ABY4QV78_9ACTN</name>
<dbReference type="InterPro" id="IPR027417">
    <property type="entry name" value="P-loop_NTPase"/>
</dbReference>
<dbReference type="Gene3D" id="3.40.50.300">
    <property type="entry name" value="P-loop containing nucleotide triphosphate hydrolases"/>
    <property type="match status" value="1"/>
</dbReference>
<proteinExistence type="inferred from homology"/>
<dbReference type="PANTHER" id="PTHR42700">
    <property type="entry name" value="SULFATE ADENYLYLTRANSFERASE"/>
    <property type="match status" value="1"/>
</dbReference>
<evidence type="ECO:0000313" key="8">
    <source>
        <dbReference type="EMBL" id="UQX87208.1"/>
    </source>
</evidence>
<feature type="domain" description="APS kinase" evidence="7">
    <location>
        <begin position="10"/>
        <end position="164"/>
    </location>
</feature>
<dbReference type="InterPro" id="IPR050512">
    <property type="entry name" value="Sulf_AdTrans/APS_kinase"/>
</dbReference>